<evidence type="ECO:0008006" key="10">
    <source>
        <dbReference type="Google" id="ProtNLM"/>
    </source>
</evidence>
<keyword evidence="4" id="KW-0119">Carbohydrate metabolism</keyword>
<dbReference type="GO" id="GO:0008810">
    <property type="term" value="F:cellulase activity"/>
    <property type="evidence" value="ECO:0007669"/>
    <property type="project" value="InterPro"/>
</dbReference>
<comment type="caution">
    <text evidence="8">The sequence shown here is derived from an EMBL/GenBank/DDBJ whole genome shotgun (WGS) entry which is preliminary data.</text>
</comment>
<evidence type="ECO:0000256" key="2">
    <source>
        <dbReference type="ARBA" id="ARBA00022801"/>
    </source>
</evidence>
<keyword evidence="5" id="KW-0326">Glycosidase</keyword>
<evidence type="ECO:0000313" key="9">
    <source>
        <dbReference type="Proteomes" id="UP000625711"/>
    </source>
</evidence>
<dbReference type="InterPro" id="IPR027390">
    <property type="entry name" value="Endoglucanase_F_dom3"/>
</dbReference>
<dbReference type="InterPro" id="IPR000556">
    <property type="entry name" value="Glyco_hydro_48F"/>
</dbReference>
<accession>A0A834HYQ1</accession>
<dbReference type="Pfam" id="PF02011">
    <property type="entry name" value="Glyco_hydro_48"/>
    <property type="match status" value="1"/>
</dbReference>
<keyword evidence="6" id="KW-0624">Polysaccharide degradation</keyword>
<organism evidence="8 9">
    <name type="scientific">Rhynchophorus ferrugineus</name>
    <name type="common">Red palm weevil</name>
    <name type="synonym">Curculio ferrugineus</name>
    <dbReference type="NCBI Taxonomy" id="354439"/>
    <lineage>
        <taxon>Eukaryota</taxon>
        <taxon>Metazoa</taxon>
        <taxon>Ecdysozoa</taxon>
        <taxon>Arthropoda</taxon>
        <taxon>Hexapoda</taxon>
        <taxon>Insecta</taxon>
        <taxon>Pterygota</taxon>
        <taxon>Neoptera</taxon>
        <taxon>Endopterygota</taxon>
        <taxon>Coleoptera</taxon>
        <taxon>Polyphaga</taxon>
        <taxon>Cucujiformia</taxon>
        <taxon>Curculionidae</taxon>
        <taxon>Dryophthorinae</taxon>
        <taxon>Rhynchophorus</taxon>
    </lineage>
</organism>
<protein>
    <recommendedName>
        <fullName evidence="10">Glycoside hydrolase family protein 48</fullName>
    </recommendedName>
</protein>
<dbReference type="EMBL" id="JAACXV010014020">
    <property type="protein sequence ID" value="KAF7271070.1"/>
    <property type="molecule type" value="Genomic_DNA"/>
</dbReference>
<sequence>MNVLWIVTVLTTVVAINGSLYTQRFLEQYNKIHNSANGYFSANGIPYHSVETLIVESPDHGHQTTSEAFSYHVWLEAVYGAITGDFSLFNNAWNLIDSYAVPSLQTANAAYNPYSPATFQGDLDHPSEYPSLIDSTVPVGYDPLYQELKDAYYTDYMYSMHWLLDVDNVYGFNNTQYQCEDGYGGPSLINTYQRGPAESVWNTVPQPTCDQFRYGGTNGFLDLFTKDSSYAHQYKYTAAPDADARAVQAAFWAAKWAHEVGVFDEVSYTVSKASKLGDYLRYSLYDKYFKQVGNCVGAWTCPGGTYKESAHYLISWYFAWGGSYNAQYSWAWRAADGASHFGYQNPLAAYALSSDPDFTPKGATAVEDWAKSLERQLELYEYLQTEEGAFAGGVTNSWKGRYESPDSDLYVDTFHGLFYDWEPVYHDPPSNRWFGMQPWSADRLAQYYYVTGDPQAQGILAKWVSWVVSNIRWNGEDFEMPANLEWSGDPPDAHVVITSWGNDVGTASATARTLSYYAAKANDAEAKDTAKKLLDALYTKYQTSKGISNEEVHEDYSRFTDSSYIPNGWYGSYPNGDFINPSSTFIDIRSWYKNDPDWAKIESYLNGGSAPSFTYHRFWTQADIAISFGIYGILFNE</sequence>
<evidence type="ECO:0000256" key="7">
    <source>
        <dbReference type="SAM" id="SignalP"/>
    </source>
</evidence>
<reference evidence="8" key="1">
    <citation type="submission" date="2020-08" db="EMBL/GenBank/DDBJ databases">
        <title>Genome sequencing and assembly of the red palm weevil Rhynchophorus ferrugineus.</title>
        <authorList>
            <person name="Dias G.B."/>
            <person name="Bergman C.M."/>
            <person name="Manee M."/>
        </authorList>
    </citation>
    <scope>NUCLEOTIDE SEQUENCE</scope>
    <source>
        <strain evidence="8">AA-2017</strain>
        <tissue evidence="8">Whole larva</tissue>
    </source>
</reference>
<dbReference type="AlphaFoldDB" id="A0A834HYQ1"/>
<keyword evidence="3" id="KW-0136">Cellulose degradation</keyword>
<keyword evidence="2" id="KW-0378">Hydrolase</keyword>
<dbReference type="OrthoDB" id="6661625at2759"/>
<dbReference type="Gene3D" id="1.50.10.10">
    <property type="match status" value="1"/>
</dbReference>
<dbReference type="InterPro" id="IPR008928">
    <property type="entry name" value="6-hairpin_glycosidase_sf"/>
</dbReference>
<evidence type="ECO:0000256" key="5">
    <source>
        <dbReference type="ARBA" id="ARBA00023295"/>
    </source>
</evidence>
<keyword evidence="9" id="KW-1185">Reference proteome</keyword>
<feature type="signal peptide" evidence="7">
    <location>
        <begin position="1"/>
        <end position="15"/>
    </location>
</feature>
<dbReference type="InterPro" id="IPR023309">
    <property type="entry name" value="Endo-1-4-beta-glucanase_dom2"/>
</dbReference>
<dbReference type="GO" id="GO:0030245">
    <property type="term" value="P:cellulose catabolic process"/>
    <property type="evidence" value="ECO:0007669"/>
    <property type="project" value="UniProtKB-KW"/>
</dbReference>
<evidence type="ECO:0000256" key="6">
    <source>
        <dbReference type="ARBA" id="ARBA00023326"/>
    </source>
</evidence>
<evidence type="ECO:0000256" key="3">
    <source>
        <dbReference type="ARBA" id="ARBA00023001"/>
    </source>
</evidence>
<gene>
    <name evidence="8" type="ORF">GWI33_016030</name>
</gene>
<keyword evidence="1 7" id="KW-0732">Signal</keyword>
<name>A0A834HYQ1_RHYFE</name>
<evidence type="ECO:0000313" key="8">
    <source>
        <dbReference type="EMBL" id="KAF7271070.1"/>
    </source>
</evidence>
<dbReference type="SUPFAM" id="SSF48208">
    <property type="entry name" value="Six-hairpin glycosidases"/>
    <property type="match status" value="1"/>
</dbReference>
<dbReference type="Proteomes" id="UP000625711">
    <property type="component" value="Unassembled WGS sequence"/>
</dbReference>
<dbReference type="Gene3D" id="2.170.160.10">
    <property type="entry name" value="Endo-1,4-beta-glucanase f. Domain 2"/>
    <property type="match status" value="1"/>
</dbReference>
<dbReference type="Gene3D" id="4.10.870.10">
    <property type="entry name" value="Endo-1,4-beta-glucanase f. Domain 3"/>
    <property type="match status" value="1"/>
</dbReference>
<dbReference type="PRINTS" id="PR00844">
    <property type="entry name" value="GLHYDRLASE48"/>
</dbReference>
<feature type="chain" id="PRO_5032860997" description="Glycoside hydrolase family protein 48" evidence="7">
    <location>
        <begin position="16"/>
        <end position="637"/>
    </location>
</feature>
<evidence type="ECO:0000256" key="1">
    <source>
        <dbReference type="ARBA" id="ARBA00022729"/>
    </source>
</evidence>
<dbReference type="InterPro" id="IPR012341">
    <property type="entry name" value="6hp_glycosidase-like_sf"/>
</dbReference>
<proteinExistence type="predicted"/>
<evidence type="ECO:0000256" key="4">
    <source>
        <dbReference type="ARBA" id="ARBA00023277"/>
    </source>
</evidence>